<comment type="subunit">
    <text evidence="1">Homodimer.</text>
</comment>
<feature type="domain" description="Stress-response A/B barrel" evidence="2">
    <location>
        <begin position="3"/>
        <end position="101"/>
    </location>
</feature>
<comment type="caution">
    <text evidence="3">The sequence shown here is derived from an EMBL/GenBank/DDBJ whole genome shotgun (WGS) entry which is preliminary data.</text>
</comment>
<sequence>MVLVHIVLFKFKPSVSPAHKEAFAAELKRLRDLPSVLNKRLVVGGPSVTDPIARSRGNHLALVSYHASKAALAEYQASDEHHRVTSTYLWPFSEEVTRFDFEMDAEDERWMGGFLSCADATLDTGEQE</sequence>
<dbReference type="Pfam" id="PF07876">
    <property type="entry name" value="Dabb"/>
    <property type="match status" value="1"/>
</dbReference>
<dbReference type="InterPro" id="IPR011008">
    <property type="entry name" value="Dimeric_a/b-barrel"/>
</dbReference>
<dbReference type="SUPFAM" id="SSF54909">
    <property type="entry name" value="Dimeric alpha+beta barrel"/>
    <property type="match status" value="1"/>
</dbReference>
<name>A0A0A1USY2_9HYPO</name>
<dbReference type="HOGENOM" id="CLU_139329_0_0_1"/>
<dbReference type="EMBL" id="JELW01000017">
    <property type="protein sequence ID" value="EXU99708.1"/>
    <property type="molecule type" value="Genomic_DNA"/>
</dbReference>
<dbReference type="Proteomes" id="UP000030151">
    <property type="component" value="Unassembled WGS sequence"/>
</dbReference>
<dbReference type="OrthoDB" id="42919at2759"/>
<evidence type="ECO:0000256" key="1">
    <source>
        <dbReference type="ARBA" id="ARBA00011738"/>
    </source>
</evidence>
<dbReference type="SMART" id="SM00886">
    <property type="entry name" value="Dabb"/>
    <property type="match status" value="1"/>
</dbReference>
<evidence type="ECO:0000313" key="3">
    <source>
        <dbReference type="EMBL" id="EXU99708.1"/>
    </source>
</evidence>
<protein>
    <submittedName>
        <fullName evidence="3">Stress responsive A/B barrel domain protein</fullName>
    </submittedName>
</protein>
<gene>
    <name evidence="3" type="ORF">X797_007175</name>
</gene>
<dbReference type="PANTHER" id="PTHR33178:SF17">
    <property type="entry name" value="STRESS-RESPONSE A_B BARREL DOMAIN-CONTAINING PROTEIN"/>
    <property type="match status" value="1"/>
</dbReference>
<proteinExistence type="predicted"/>
<organism evidence="3 4">
    <name type="scientific">Metarhizium robertsii</name>
    <dbReference type="NCBI Taxonomy" id="568076"/>
    <lineage>
        <taxon>Eukaryota</taxon>
        <taxon>Fungi</taxon>
        <taxon>Dikarya</taxon>
        <taxon>Ascomycota</taxon>
        <taxon>Pezizomycotina</taxon>
        <taxon>Sordariomycetes</taxon>
        <taxon>Hypocreomycetidae</taxon>
        <taxon>Hypocreales</taxon>
        <taxon>Clavicipitaceae</taxon>
        <taxon>Metarhizium</taxon>
    </lineage>
</organism>
<evidence type="ECO:0000259" key="2">
    <source>
        <dbReference type="PROSITE" id="PS51502"/>
    </source>
</evidence>
<evidence type="ECO:0000313" key="4">
    <source>
        <dbReference type="Proteomes" id="UP000030151"/>
    </source>
</evidence>
<dbReference type="InterPro" id="IPR044662">
    <property type="entry name" value="HS1/DABB1-like"/>
</dbReference>
<dbReference type="Gene3D" id="3.30.70.100">
    <property type="match status" value="1"/>
</dbReference>
<dbReference type="PANTHER" id="PTHR33178">
    <property type="match status" value="1"/>
</dbReference>
<accession>A0A0A1USY2</accession>
<reference evidence="3 4" key="1">
    <citation type="submission" date="2014-02" db="EMBL/GenBank/DDBJ databases">
        <title>The genome sequence of the entomopathogenic fungus Metarhizium robertsii ARSEF 2575.</title>
        <authorList>
            <person name="Giuliano Garisto Donzelli B."/>
            <person name="Roe B.A."/>
            <person name="Macmil S.L."/>
            <person name="Krasnoff S.B."/>
            <person name="Gibson D.M."/>
        </authorList>
    </citation>
    <scope>NUCLEOTIDE SEQUENCE [LARGE SCALE GENOMIC DNA]</scope>
    <source>
        <strain evidence="3 4">ARSEF 2575</strain>
    </source>
</reference>
<dbReference type="PROSITE" id="PS51502">
    <property type="entry name" value="S_R_A_B_BARREL"/>
    <property type="match status" value="1"/>
</dbReference>
<dbReference type="InterPro" id="IPR013097">
    <property type="entry name" value="Dabb"/>
</dbReference>
<dbReference type="AlphaFoldDB" id="A0A0A1USY2"/>